<keyword evidence="5" id="KW-1185">Reference proteome</keyword>
<dbReference type="InterPro" id="IPR002491">
    <property type="entry name" value="ABC_transptr_periplasmic_BD"/>
</dbReference>
<evidence type="ECO:0000256" key="2">
    <source>
        <dbReference type="SAM" id="SignalP"/>
    </source>
</evidence>
<dbReference type="Pfam" id="PF01497">
    <property type="entry name" value="Peripla_BP_2"/>
    <property type="match status" value="1"/>
</dbReference>
<dbReference type="eggNOG" id="COG0614">
    <property type="taxonomic scope" value="Bacteria"/>
</dbReference>
<protein>
    <submittedName>
        <fullName evidence="4">ABC transporter substrate-binding protein</fullName>
    </submittedName>
</protein>
<dbReference type="EMBL" id="JRNT01000017">
    <property type="protein sequence ID" value="KGF47097.1"/>
    <property type="molecule type" value="Genomic_DNA"/>
</dbReference>
<evidence type="ECO:0000313" key="5">
    <source>
        <dbReference type="Proteomes" id="UP000029628"/>
    </source>
</evidence>
<accession>A0A096BWJ3</accession>
<organism evidence="4 5">
    <name type="scientific">Veillonella montpellierensis DNF00314</name>
    <dbReference type="NCBI Taxonomy" id="1401067"/>
    <lineage>
        <taxon>Bacteria</taxon>
        <taxon>Bacillati</taxon>
        <taxon>Bacillota</taxon>
        <taxon>Negativicutes</taxon>
        <taxon>Veillonellales</taxon>
        <taxon>Veillonellaceae</taxon>
        <taxon>Veillonella</taxon>
    </lineage>
</organism>
<dbReference type="PANTHER" id="PTHR30535">
    <property type="entry name" value="VITAMIN B12-BINDING PROTEIN"/>
    <property type="match status" value="1"/>
</dbReference>
<dbReference type="Gene3D" id="3.40.50.1980">
    <property type="entry name" value="Nitrogenase molybdenum iron protein domain"/>
    <property type="match status" value="2"/>
</dbReference>
<dbReference type="Proteomes" id="UP000029628">
    <property type="component" value="Unassembled WGS sequence"/>
</dbReference>
<evidence type="ECO:0000259" key="3">
    <source>
        <dbReference type="PROSITE" id="PS50983"/>
    </source>
</evidence>
<dbReference type="AlphaFoldDB" id="A0A096BWJ3"/>
<evidence type="ECO:0000313" key="4">
    <source>
        <dbReference type="EMBL" id="KGF47097.1"/>
    </source>
</evidence>
<gene>
    <name evidence="4" type="ORF">HMPREF0872_05945</name>
</gene>
<dbReference type="PROSITE" id="PS50983">
    <property type="entry name" value="FE_B12_PBP"/>
    <property type="match status" value="1"/>
</dbReference>
<dbReference type="InterPro" id="IPR050902">
    <property type="entry name" value="ABC_Transporter_SBP"/>
</dbReference>
<dbReference type="PROSITE" id="PS51257">
    <property type="entry name" value="PROKAR_LIPOPROTEIN"/>
    <property type="match status" value="1"/>
</dbReference>
<proteinExistence type="inferred from homology"/>
<feature type="signal peptide" evidence="2">
    <location>
        <begin position="1"/>
        <end position="24"/>
    </location>
</feature>
<dbReference type="RefSeq" id="WP_038152729.1">
    <property type="nucleotide sequence ID" value="NZ_JRNT01000017.1"/>
</dbReference>
<keyword evidence="2" id="KW-0732">Signal</keyword>
<feature type="domain" description="Fe/B12 periplasmic-binding" evidence="3">
    <location>
        <begin position="61"/>
        <end position="331"/>
    </location>
</feature>
<evidence type="ECO:0000256" key="1">
    <source>
        <dbReference type="ARBA" id="ARBA00008814"/>
    </source>
</evidence>
<comment type="similarity">
    <text evidence="1">Belongs to the bacterial solute-binding protein 8 family.</text>
</comment>
<sequence>MFNKQLQKRIALATVCLGMCGALFTGCGSSTEQPTKQAAVTWNDNLDGKDVQGSVTTAPKKAVSLSQATTEMMLTLGLENQMAGTAFLEEPMYAPLVEQYKKVPVLSDKWPSYEQFMAVKPDFVTGWGDTFSKRWIPADKILSQHIPIFVPDSMQDTDANLDTLFNDMLKLGEIFGKEEVAQKWVDGQKEKLAAIQKKIGQQPTKRVLVFDSSNDEPFTVFGGYTENILKLIGAENVMSGQVKGKTWGKASWESVIAANPDYIIVVDYDTTELNSDSFEVRVQKIKNNPQLQSITAVKENHFIKVKLSEITPGVRTVDALERLAATIHDAN</sequence>
<feature type="chain" id="PRO_5038901662" evidence="2">
    <location>
        <begin position="25"/>
        <end position="331"/>
    </location>
</feature>
<reference evidence="4 5" key="1">
    <citation type="submission" date="2014-07" db="EMBL/GenBank/DDBJ databases">
        <authorList>
            <person name="McCorrison J."/>
            <person name="Sanka R."/>
            <person name="Torralba M."/>
            <person name="Gillis M."/>
            <person name="Haft D.H."/>
            <person name="Methe B."/>
            <person name="Sutton G."/>
            <person name="Nelson K.E."/>
        </authorList>
    </citation>
    <scope>NUCLEOTIDE SEQUENCE [LARGE SCALE GENOMIC DNA]</scope>
    <source>
        <strain evidence="4 5">DNF00314</strain>
    </source>
</reference>
<dbReference type="PANTHER" id="PTHR30535:SF7">
    <property type="entry name" value="IRON(III) DICITRATE-BINDING PROTEIN"/>
    <property type="match status" value="1"/>
</dbReference>
<comment type="caution">
    <text evidence="4">The sequence shown here is derived from an EMBL/GenBank/DDBJ whole genome shotgun (WGS) entry which is preliminary data.</text>
</comment>
<name>A0A096BWJ3_9FIRM</name>
<dbReference type="SUPFAM" id="SSF53807">
    <property type="entry name" value="Helical backbone' metal receptor"/>
    <property type="match status" value="1"/>
</dbReference>